<evidence type="ECO:0000313" key="3">
    <source>
        <dbReference type="EMBL" id="GAI02561.1"/>
    </source>
</evidence>
<dbReference type="InterPro" id="IPR036097">
    <property type="entry name" value="HisK_dim/P_sf"/>
</dbReference>
<dbReference type="Gene3D" id="3.30.565.10">
    <property type="entry name" value="Histidine kinase-like ATPase, C-terminal domain"/>
    <property type="match status" value="1"/>
</dbReference>
<feature type="domain" description="Histidine kinase" evidence="2">
    <location>
        <begin position="11"/>
        <end position="215"/>
    </location>
</feature>
<evidence type="ECO:0000256" key="1">
    <source>
        <dbReference type="ARBA" id="ARBA00022553"/>
    </source>
</evidence>
<dbReference type="GO" id="GO:0000155">
    <property type="term" value="F:phosphorelay sensor kinase activity"/>
    <property type="evidence" value="ECO:0007669"/>
    <property type="project" value="InterPro"/>
</dbReference>
<dbReference type="PANTHER" id="PTHR43065">
    <property type="entry name" value="SENSOR HISTIDINE KINASE"/>
    <property type="match status" value="1"/>
</dbReference>
<proteinExistence type="predicted"/>
<dbReference type="InterPro" id="IPR005467">
    <property type="entry name" value="His_kinase_dom"/>
</dbReference>
<dbReference type="SUPFAM" id="SSF55874">
    <property type="entry name" value="ATPase domain of HSP90 chaperone/DNA topoisomerase II/histidine kinase"/>
    <property type="match status" value="1"/>
</dbReference>
<dbReference type="AlphaFoldDB" id="X1L9P0"/>
<feature type="non-terminal residue" evidence="3">
    <location>
        <position position="215"/>
    </location>
</feature>
<dbReference type="PANTHER" id="PTHR43065:SF42">
    <property type="entry name" value="TWO-COMPONENT SENSOR PPRA"/>
    <property type="match status" value="1"/>
</dbReference>
<dbReference type="EMBL" id="BARV01012214">
    <property type="protein sequence ID" value="GAI02561.1"/>
    <property type="molecule type" value="Genomic_DNA"/>
</dbReference>
<dbReference type="InterPro" id="IPR004358">
    <property type="entry name" value="Sig_transdc_His_kin-like_C"/>
</dbReference>
<dbReference type="PROSITE" id="PS50109">
    <property type="entry name" value="HIS_KIN"/>
    <property type="match status" value="1"/>
</dbReference>
<organism evidence="3">
    <name type="scientific">marine sediment metagenome</name>
    <dbReference type="NCBI Taxonomy" id="412755"/>
    <lineage>
        <taxon>unclassified sequences</taxon>
        <taxon>metagenomes</taxon>
        <taxon>ecological metagenomes</taxon>
    </lineage>
</organism>
<dbReference type="SMART" id="SM00387">
    <property type="entry name" value="HATPase_c"/>
    <property type="match status" value="1"/>
</dbReference>
<protein>
    <recommendedName>
        <fullName evidence="2">Histidine kinase domain-containing protein</fullName>
    </recommendedName>
</protein>
<sequence length="215" mass="23397">KLESVGILAGGIAHDFNNFLMAILGNISVAKMYTEPGDKIGERLTEAEKASLRARDLTKQLLIFSYGGAPIKKILSIAEVIKDSALFALRGSNVRCQFSLPADLWPVEIDEGQIGQVINNLVINADQALPEGGIIEVCAENITIDANYGFPVKEGEYIKISIKDQGIGIPEEHLTKIFDPYFTTKQKGSGLGLATTYSIIKNHQGYITLESKTRA</sequence>
<keyword evidence="1" id="KW-0597">Phosphoprotein</keyword>
<evidence type="ECO:0000259" key="2">
    <source>
        <dbReference type="PROSITE" id="PS50109"/>
    </source>
</evidence>
<name>X1L9P0_9ZZZZ</name>
<reference evidence="3" key="1">
    <citation type="journal article" date="2014" name="Front. Microbiol.">
        <title>High frequency of phylogenetically diverse reductive dehalogenase-homologous genes in deep subseafloor sedimentary metagenomes.</title>
        <authorList>
            <person name="Kawai M."/>
            <person name="Futagami T."/>
            <person name="Toyoda A."/>
            <person name="Takaki Y."/>
            <person name="Nishi S."/>
            <person name="Hori S."/>
            <person name="Arai W."/>
            <person name="Tsubouchi T."/>
            <person name="Morono Y."/>
            <person name="Uchiyama I."/>
            <person name="Ito T."/>
            <person name="Fujiyama A."/>
            <person name="Inagaki F."/>
            <person name="Takami H."/>
        </authorList>
    </citation>
    <scope>NUCLEOTIDE SEQUENCE</scope>
    <source>
        <strain evidence="3">Expedition CK06-06</strain>
    </source>
</reference>
<feature type="non-terminal residue" evidence="3">
    <location>
        <position position="1"/>
    </location>
</feature>
<dbReference type="InterPro" id="IPR036890">
    <property type="entry name" value="HATPase_C_sf"/>
</dbReference>
<dbReference type="InterPro" id="IPR003661">
    <property type="entry name" value="HisK_dim/P_dom"/>
</dbReference>
<dbReference type="Gene3D" id="1.10.287.130">
    <property type="match status" value="1"/>
</dbReference>
<comment type="caution">
    <text evidence="3">The sequence shown here is derived from an EMBL/GenBank/DDBJ whole genome shotgun (WGS) entry which is preliminary data.</text>
</comment>
<dbReference type="SUPFAM" id="SSF47384">
    <property type="entry name" value="Homodimeric domain of signal transducing histidine kinase"/>
    <property type="match status" value="1"/>
</dbReference>
<accession>X1L9P0</accession>
<gene>
    <name evidence="3" type="ORF">S06H3_22737</name>
</gene>
<dbReference type="PRINTS" id="PR00344">
    <property type="entry name" value="BCTRLSENSOR"/>
</dbReference>
<dbReference type="Pfam" id="PF02518">
    <property type="entry name" value="HATPase_c"/>
    <property type="match status" value="1"/>
</dbReference>
<dbReference type="CDD" id="cd00082">
    <property type="entry name" value="HisKA"/>
    <property type="match status" value="1"/>
</dbReference>
<dbReference type="InterPro" id="IPR003594">
    <property type="entry name" value="HATPase_dom"/>
</dbReference>